<reference evidence="2 3" key="1">
    <citation type="journal article" date="2018" name="Front. Plant Sci.">
        <title>Red Clover (Trifolium pratense) and Zigzag Clover (T. medium) - A Picture of Genomic Similarities and Differences.</title>
        <authorList>
            <person name="Dluhosova J."/>
            <person name="Istvanek J."/>
            <person name="Nedelnik J."/>
            <person name="Repkova J."/>
        </authorList>
    </citation>
    <scope>NUCLEOTIDE SEQUENCE [LARGE SCALE GENOMIC DNA]</scope>
    <source>
        <strain evidence="3">cv. 10/8</strain>
        <tissue evidence="2">Leaf</tissue>
    </source>
</reference>
<evidence type="ECO:0000313" key="3">
    <source>
        <dbReference type="Proteomes" id="UP000265520"/>
    </source>
</evidence>
<comment type="caution">
    <text evidence="2">The sequence shown here is derived from an EMBL/GenBank/DDBJ whole genome shotgun (WGS) entry which is preliminary data.</text>
</comment>
<feature type="compositionally biased region" description="Polar residues" evidence="1">
    <location>
        <begin position="1"/>
        <end position="21"/>
    </location>
</feature>
<keyword evidence="3" id="KW-1185">Reference proteome</keyword>
<dbReference type="EMBL" id="LXQA011009986">
    <property type="protein sequence ID" value="MCI81063.1"/>
    <property type="molecule type" value="Genomic_DNA"/>
</dbReference>
<sequence length="52" mass="5686">VVIEQINASETLPEQDAQSHNLPEHVSKTLPMQAAQSQLVPEPIPDADMPKL</sequence>
<proteinExistence type="predicted"/>
<feature type="non-terminal residue" evidence="2">
    <location>
        <position position="1"/>
    </location>
</feature>
<feature type="region of interest" description="Disordered" evidence="1">
    <location>
        <begin position="1"/>
        <end position="52"/>
    </location>
</feature>
<name>A0A392V0V2_9FABA</name>
<organism evidence="2 3">
    <name type="scientific">Trifolium medium</name>
    <dbReference type="NCBI Taxonomy" id="97028"/>
    <lineage>
        <taxon>Eukaryota</taxon>
        <taxon>Viridiplantae</taxon>
        <taxon>Streptophyta</taxon>
        <taxon>Embryophyta</taxon>
        <taxon>Tracheophyta</taxon>
        <taxon>Spermatophyta</taxon>
        <taxon>Magnoliopsida</taxon>
        <taxon>eudicotyledons</taxon>
        <taxon>Gunneridae</taxon>
        <taxon>Pentapetalae</taxon>
        <taxon>rosids</taxon>
        <taxon>fabids</taxon>
        <taxon>Fabales</taxon>
        <taxon>Fabaceae</taxon>
        <taxon>Papilionoideae</taxon>
        <taxon>50 kb inversion clade</taxon>
        <taxon>NPAAA clade</taxon>
        <taxon>Hologalegina</taxon>
        <taxon>IRL clade</taxon>
        <taxon>Trifolieae</taxon>
        <taxon>Trifolium</taxon>
    </lineage>
</organism>
<evidence type="ECO:0000313" key="2">
    <source>
        <dbReference type="EMBL" id="MCI81063.1"/>
    </source>
</evidence>
<dbReference type="Proteomes" id="UP000265520">
    <property type="component" value="Unassembled WGS sequence"/>
</dbReference>
<dbReference type="AlphaFoldDB" id="A0A392V0V2"/>
<accession>A0A392V0V2</accession>
<evidence type="ECO:0000256" key="1">
    <source>
        <dbReference type="SAM" id="MobiDB-lite"/>
    </source>
</evidence>
<protein>
    <submittedName>
        <fullName evidence="2">Uncharacterized protein</fullName>
    </submittedName>
</protein>